<protein>
    <submittedName>
        <fullName evidence="1">Uncharacterized protein</fullName>
    </submittedName>
</protein>
<proteinExistence type="predicted"/>
<dbReference type="EMBL" id="CP113528">
    <property type="protein sequence ID" value="WDV09305.1"/>
    <property type="molecule type" value="Genomic_DNA"/>
</dbReference>
<name>A0AAJ5RX59_9BACI</name>
<dbReference type="KEGG" id="liu:OU989_22540"/>
<evidence type="ECO:0000313" key="1">
    <source>
        <dbReference type="EMBL" id="WDV09305.1"/>
    </source>
</evidence>
<accession>A0AAJ5RX59</accession>
<organism evidence="1 2">
    <name type="scientific">Lysinibacillus irui</name>
    <dbReference type="NCBI Taxonomy" id="2998077"/>
    <lineage>
        <taxon>Bacteria</taxon>
        <taxon>Bacillati</taxon>
        <taxon>Bacillota</taxon>
        <taxon>Bacilli</taxon>
        <taxon>Bacillales</taxon>
        <taxon>Bacillaceae</taxon>
        <taxon>Lysinibacillus</taxon>
    </lineage>
</organism>
<keyword evidence="1" id="KW-0614">Plasmid</keyword>
<gene>
    <name evidence="1" type="ORF">OU989_22540</name>
</gene>
<reference evidence="1" key="1">
    <citation type="submission" date="2022-11" db="EMBL/GenBank/DDBJ databases">
        <title>Lysinibacillus irui.</title>
        <authorList>
            <person name="Akintayo S.O."/>
        </authorList>
    </citation>
    <scope>NUCLEOTIDE SEQUENCE</scope>
    <source>
        <strain evidence="1">IRB4-01</strain>
        <plasmid evidence="1">unnamed</plasmid>
    </source>
</reference>
<dbReference type="Proteomes" id="UP001219585">
    <property type="component" value="Plasmid unnamed"/>
</dbReference>
<geneLocation type="plasmid" evidence="1 2">
    <name>unnamed</name>
</geneLocation>
<dbReference type="AlphaFoldDB" id="A0AAJ5RX59"/>
<dbReference type="RefSeq" id="WP_274797522.1">
    <property type="nucleotide sequence ID" value="NZ_CP113528.1"/>
</dbReference>
<sequence>MGRQIKYEFLRIIDRIEEDNILIVIANIREVSRDSKTGHVNVLSRHSHSEEYPLNNIPRHIQILDAIEPTQISPQEFDQLTKLYKNDIESFLLYNPKY</sequence>
<evidence type="ECO:0000313" key="2">
    <source>
        <dbReference type="Proteomes" id="UP001219585"/>
    </source>
</evidence>